<dbReference type="PROSITE" id="PS50020">
    <property type="entry name" value="WW_DOMAIN_2"/>
    <property type="match status" value="1"/>
</dbReference>
<evidence type="ECO:0000256" key="8">
    <source>
        <dbReference type="SAM" id="SignalP"/>
    </source>
</evidence>
<comment type="caution">
    <text evidence="11">The sequence shown here is derived from an EMBL/GenBank/DDBJ whole genome shotgun (WGS) entry which is preliminary data.</text>
</comment>
<evidence type="ECO:0000256" key="2">
    <source>
        <dbReference type="ARBA" id="ARBA00022723"/>
    </source>
</evidence>
<evidence type="ECO:0000313" key="11">
    <source>
        <dbReference type="EMBL" id="CAD6998271.1"/>
    </source>
</evidence>
<feature type="region of interest" description="Disordered" evidence="7">
    <location>
        <begin position="400"/>
        <end position="435"/>
    </location>
</feature>
<sequence length="515" mass="58789">MSSFSSWLVLKELALLAHQSACYETSKCRHYASTTSCSSTLKKVHNLRDFKFKNLTNKHPLNRRAHRPYYHFTPTQTLKHPIAQSELITSSTHIITTPTNNMNNATGGPAVSVASTPMSLVLLSFIVGIKTVLWVVGGLCHHATEHHPLPIGAVQIHNYYRQHSALQLFLHNLLIMADYWKSNERKYCNFCKCWISDNKASIAFHESGKRHKMNVSKRIAEISRSSEKAERDRQKMDAEIRKMEEAALRSFAQDIHASRDFTARNINTVLEAATVGAVTASTSTAAGARGKQVDPVRLPGNSDDEDDDDRRVKVQKVTPESVPNASLWVEGVSDEGYTYYWNVKTNKSVWEPPKEGYLSYVEYQRINELAAKKQELEQESEAKKFRENVNEEVARYNRERLKLFRKPDTPQEAQRKREEKQSYKTEEEASAQTIGEWQVVERKPTPPPVDLELPKINNYYMPPVVSEAPAEPPVKRFKEKTIESLDPTFAIDVPTSFKKRKFAAKANQRQRLDVD</sequence>
<evidence type="ECO:0000313" key="12">
    <source>
        <dbReference type="Proteomes" id="UP000606786"/>
    </source>
</evidence>
<evidence type="ECO:0000256" key="7">
    <source>
        <dbReference type="SAM" id="MobiDB-lite"/>
    </source>
</evidence>
<proteinExistence type="predicted"/>
<evidence type="ECO:0000259" key="10">
    <source>
        <dbReference type="PROSITE" id="PS50171"/>
    </source>
</evidence>
<dbReference type="InterPro" id="IPR001202">
    <property type="entry name" value="WW_dom"/>
</dbReference>
<keyword evidence="8" id="KW-0732">Signal</keyword>
<keyword evidence="4" id="KW-0862">Zinc</keyword>
<gene>
    <name evidence="11" type="ORF">CCAP1982_LOCUS6880</name>
</gene>
<feature type="domain" description="WW" evidence="9">
    <location>
        <begin position="322"/>
        <end position="355"/>
    </location>
</feature>
<evidence type="ECO:0000256" key="6">
    <source>
        <dbReference type="SAM" id="Coils"/>
    </source>
</evidence>
<evidence type="ECO:0000256" key="5">
    <source>
        <dbReference type="ARBA" id="ARBA00023242"/>
    </source>
</evidence>
<evidence type="ECO:0000256" key="3">
    <source>
        <dbReference type="ARBA" id="ARBA00022771"/>
    </source>
</evidence>
<feature type="chain" id="PRO_5032752237" evidence="8">
    <location>
        <begin position="23"/>
        <end position="515"/>
    </location>
</feature>
<comment type="subcellular location">
    <subcellularLocation>
        <location evidence="1">Nucleus</location>
    </subcellularLocation>
</comment>
<dbReference type="AlphaFoldDB" id="A0A811UHL8"/>
<feature type="domain" description="Matrin-type" evidence="10">
    <location>
        <begin position="186"/>
        <end position="217"/>
    </location>
</feature>
<evidence type="ECO:0000256" key="1">
    <source>
        <dbReference type="ARBA" id="ARBA00004123"/>
    </source>
</evidence>
<dbReference type="SMART" id="SM00456">
    <property type="entry name" value="WW"/>
    <property type="match status" value="1"/>
</dbReference>
<keyword evidence="3" id="KW-0863">Zinc-finger</keyword>
<dbReference type="SUPFAM" id="SSF51045">
    <property type="entry name" value="WW domain"/>
    <property type="match status" value="1"/>
</dbReference>
<feature type="signal peptide" evidence="8">
    <location>
        <begin position="1"/>
        <end position="22"/>
    </location>
</feature>
<dbReference type="PANTHER" id="PTHR13173">
    <property type="entry name" value="WW DOMAIN BINDING PROTEIN 4"/>
    <property type="match status" value="1"/>
</dbReference>
<keyword evidence="6" id="KW-0175">Coiled coil</keyword>
<feature type="coiled-coil region" evidence="6">
    <location>
        <begin position="219"/>
        <end position="246"/>
    </location>
</feature>
<dbReference type="PROSITE" id="PS50171">
    <property type="entry name" value="ZF_MATRIN"/>
    <property type="match status" value="1"/>
</dbReference>
<dbReference type="Pfam" id="PF06220">
    <property type="entry name" value="zf-U1"/>
    <property type="match status" value="1"/>
</dbReference>
<dbReference type="GO" id="GO:0000398">
    <property type="term" value="P:mRNA splicing, via spliceosome"/>
    <property type="evidence" value="ECO:0007669"/>
    <property type="project" value="InterPro"/>
</dbReference>
<feature type="compositionally biased region" description="Basic and acidic residues" evidence="7">
    <location>
        <begin position="400"/>
        <end position="427"/>
    </location>
</feature>
<organism evidence="11 12">
    <name type="scientific">Ceratitis capitata</name>
    <name type="common">Mediterranean fruit fly</name>
    <name type="synonym">Tephritis capitata</name>
    <dbReference type="NCBI Taxonomy" id="7213"/>
    <lineage>
        <taxon>Eukaryota</taxon>
        <taxon>Metazoa</taxon>
        <taxon>Ecdysozoa</taxon>
        <taxon>Arthropoda</taxon>
        <taxon>Hexapoda</taxon>
        <taxon>Insecta</taxon>
        <taxon>Pterygota</taxon>
        <taxon>Neoptera</taxon>
        <taxon>Endopterygota</taxon>
        <taxon>Diptera</taxon>
        <taxon>Brachycera</taxon>
        <taxon>Muscomorpha</taxon>
        <taxon>Tephritoidea</taxon>
        <taxon>Tephritidae</taxon>
        <taxon>Ceratitis</taxon>
        <taxon>Ceratitis</taxon>
    </lineage>
</organism>
<evidence type="ECO:0000256" key="4">
    <source>
        <dbReference type="ARBA" id="ARBA00022833"/>
    </source>
</evidence>
<dbReference type="OrthoDB" id="191651at2759"/>
<dbReference type="GO" id="GO:0003723">
    <property type="term" value="F:RNA binding"/>
    <property type="evidence" value="ECO:0007669"/>
    <property type="project" value="TreeGrafter"/>
</dbReference>
<dbReference type="InterPro" id="IPR040023">
    <property type="entry name" value="WBP4"/>
</dbReference>
<dbReference type="Gene3D" id="3.30.160.60">
    <property type="entry name" value="Classic Zinc Finger"/>
    <property type="match status" value="1"/>
</dbReference>
<dbReference type="GO" id="GO:0071011">
    <property type="term" value="C:precatalytic spliceosome"/>
    <property type="evidence" value="ECO:0007669"/>
    <property type="project" value="TreeGrafter"/>
</dbReference>
<accession>A0A811UHL8</accession>
<reference evidence="11" key="1">
    <citation type="submission" date="2020-11" db="EMBL/GenBank/DDBJ databases">
        <authorList>
            <person name="Whitehead M."/>
        </authorList>
    </citation>
    <scope>NUCLEOTIDE SEQUENCE</scope>
    <source>
        <strain evidence="11">EGII</strain>
    </source>
</reference>
<dbReference type="InterPro" id="IPR013085">
    <property type="entry name" value="U1-CZ_Znf_C2H2"/>
</dbReference>
<dbReference type="EMBL" id="CAJHJT010000012">
    <property type="protein sequence ID" value="CAD6998271.1"/>
    <property type="molecule type" value="Genomic_DNA"/>
</dbReference>
<feature type="region of interest" description="Disordered" evidence="7">
    <location>
        <begin position="282"/>
        <end position="311"/>
    </location>
</feature>
<keyword evidence="5" id="KW-0539">Nucleus</keyword>
<keyword evidence="12" id="KW-1185">Reference proteome</keyword>
<dbReference type="Pfam" id="PF00397">
    <property type="entry name" value="WW"/>
    <property type="match status" value="1"/>
</dbReference>
<dbReference type="InterPro" id="IPR000690">
    <property type="entry name" value="Matrin/U1-C_Znf_C2H2"/>
</dbReference>
<dbReference type="Gene3D" id="2.20.70.10">
    <property type="match status" value="1"/>
</dbReference>
<dbReference type="InterPro" id="IPR003604">
    <property type="entry name" value="Matrin/U1-like-C_Znf_C2H2"/>
</dbReference>
<dbReference type="InterPro" id="IPR036020">
    <property type="entry name" value="WW_dom_sf"/>
</dbReference>
<dbReference type="Proteomes" id="UP000606786">
    <property type="component" value="Unassembled WGS sequence"/>
</dbReference>
<keyword evidence="2" id="KW-0479">Metal-binding</keyword>
<name>A0A811UHL8_CERCA</name>
<evidence type="ECO:0000259" key="9">
    <source>
        <dbReference type="PROSITE" id="PS50020"/>
    </source>
</evidence>
<dbReference type="CDD" id="cd00201">
    <property type="entry name" value="WW"/>
    <property type="match status" value="1"/>
</dbReference>
<dbReference type="GO" id="GO:0008270">
    <property type="term" value="F:zinc ion binding"/>
    <property type="evidence" value="ECO:0007669"/>
    <property type="project" value="UniProtKB-KW"/>
</dbReference>
<protein>
    <submittedName>
        <fullName evidence="11">(Mediterranean fruit fly) hypothetical protein</fullName>
    </submittedName>
</protein>
<dbReference type="PANTHER" id="PTHR13173:SF10">
    <property type="entry name" value="WW DOMAIN-BINDING PROTEIN 4"/>
    <property type="match status" value="1"/>
</dbReference>
<dbReference type="SMART" id="SM00451">
    <property type="entry name" value="ZnF_U1"/>
    <property type="match status" value="1"/>
</dbReference>